<sequence>MTDLLIAIFAFYYIYLNKIIILDSCNSFALFAKENKFVILALGASFFYLFLQALLIPPSSWDCIGYHLPRVIMMINEKSLFLENFSTYNQSTFPVSADILHFLFLRCSSDWFSGLFSFLNYLALVVGTYSLVYKVYTDDKLALVSAILIASLTNIVLQSTSQKNDIFLPLLAVGCFLSLDFLINKKKPIFLILIMLCLGYGLSVKTYFWGFALPFLLLSLAFYHKELFSLKWNITRKTLLLLIISIWVYACYIIFIFHIYLSYGNFFGPKDHIMVHINRHGFLGAAANALRYLVQMLAPPKQLGGALMEKAFYELFPWVNEKGWASLLYLQAEEEFPLTYEVLHLPQEYFSWYGPLSVVIILPALFYSLCRGDRFLKLNAITLFIFGFALCFKIGWMPWNNRFFSLFFGASGLCAAFFIQKFLKRELWKWLIIINLVLLFYAAMLNNDKNFFSKAKIGLFIHNNIIKLNIVEKRHIEIRPYTGYLIFKWFYYVYDRDAIYKNHYCDYRLEDFDRIIKPHSRLLVLAHENAWVLPFLLRRPDLKVTLSGPEHLNLHRKQITIYNQDEFSYIKQNFDYILFVNIEPPPFFSETQLKAGYGKIINDWGIEDGDTFYLYECAQ</sequence>
<comment type="caution">
    <text evidence="2">The sequence shown here is derived from an EMBL/GenBank/DDBJ whole genome shotgun (WGS) entry which is preliminary data.</text>
</comment>
<feature type="transmembrane region" description="Helical" evidence="1">
    <location>
        <begin position="6"/>
        <end position="25"/>
    </location>
</feature>
<protein>
    <recommendedName>
        <fullName evidence="3">Glycosyltransferase RgtA/B/C/D-like domain-containing protein</fullName>
    </recommendedName>
</protein>
<name>A0A7C3SHT5_9BACT</name>
<feature type="transmembrane region" description="Helical" evidence="1">
    <location>
        <begin position="190"/>
        <end position="218"/>
    </location>
</feature>
<feature type="transmembrane region" description="Helical" evidence="1">
    <location>
        <begin position="141"/>
        <end position="160"/>
    </location>
</feature>
<dbReference type="AlphaFoldDB" id="A0A7C3SHT5"/>
<gene>
    <name evidence="2" type="ORF">ENV62_00900</name>
</gene>
<keyword evidence="1" id="KW-0812">Transmembrane</keyword>
<keyword evidence="1" id="KW-1133">Transmembrane helix</keyword>
<feature type="transmembrane region" description="Helical" evidence="1">
    <location>
        <begin position="427"/>
        <end position="445"/>
    </location>
</feature>
<feature type="transmembrane region" description="Helical" evidence="1">
    <location>
        <begin position="281"/>
        <end position="298"/>
    </location>
</feature>
<accession>A0A7C3SHT5</accession>
<keyword evidence="1" id="KW-0472">Membrane</keyword>
<reference evidence="2" key="1">
    <citation type="journal article" date="2020" name="mSystems">
        <title>Genome- and Community-Level Interaction Insights into Carbon Utilization and Element Cycling Functions of Hydrothermarchaeota in Hydrothermal Sediment.</title>
        <authorList>
            <person name="Zhou Z."/>
            <person name="Liu Y."/>
            <person name="Xu W."/>
            <person name="Pan J."/>
            <person name="Luo Z.H."/>
            <person name="Li M."/>
        </authorList>
    </citation>
    <scope>NUCLEOTIDE SEQUENCE [LARGE SCALE GENOMIC DNA]</scope>
    <source>
        <strain evidence="2">SpSt-776</strain>
    </source>
</reference>
<feature type="transmembrane region" description="Helical" evidence="1">
    <location>
        <begin position="111"/>
        <end position="132"/>
    </location>
</feature>
<feature type="transmembrane region" description="Helical" evidence="1">
    <location>
        <begin position="350"/>
        <end position="369"/>
    </location>
</feature>
<feature type="transmembrane region" description="Helical" evidence="1">
    <location>
        <begin position="238"/>
        <end position="261"/>
    </location>
</feature>
<evidence type="ECO:0000313" key="2">
    <source>
        <dbReference type="EMBL" id="HGB13786.1"/>
    </source>
</evidence>
<feature type="transmembrane region" description="Helical" evidence="1">
    <location>
        <begin position="37"/>
        <end position="56"/>
    </location>
</feature>
<organism evidence="2">
    <name type="scientific">Desulfobacca acetoxidans</name>
    <dbReference type="NCBI Taxonomy" id="60893"/>
    <lineage>
        <taxon>Bacteria</taxon>
        <taxon>Pseudomonadati</taxon>
        <taxon>Thermodesulfobacteriota</taxon>
        <taxon>Desulfobaccia</taxon>
        <taxon>Desulfobaccales</taxon>
        <taxon>Desulfobaccaceae</taxon>
        <taxon>Desulfobacca</taxon>
    </lineage>
</organism>
<feature type="transmembrane region" description="Helical" evidence="1">
    <location>
        <begin position="376"/>
        <end position="396"/>
    </location>
</feature>
<feature type="transmembrane region" description="Helical" evidence="1">
    <location>
        <begin position="166"/>
        <end position="183"/>
    </location>
</feature>
<dbReference type="EMBL" id="DTHB01000016">
    <property type="protein sequence ID" value="HGB13786.1"/>
    <property type="molecule type" value="Genomic_DNA"/>
</dbReference>
<evidence type="ECO:0000256" key="1">
    <source>
        <dbReference type="SAM" id="Phobius"/>
    </source>
</evidence>
<evidence type="ECO:0008006" key="3">
    <source>
        <dbReference type="Google" id="ProtNLM"/>
    </source>
</evidence>
<feature type="transmembrane region" description="Helical" evidence="1">
    <location>
        <begin position="402"/>
        <end position="420"/>
    </location>
</feature>
<proteinExistence type="predicted"/>